<dbReference type="OrthoDB" id="10030083at2759"/>
<dbReference type="InParanoid" id="A0A165PWB6"/>
<dbReference type="GO" id="GO:0016020">
    <property type="term" value="C:membrane"/>
    <property type="evidence" value="ECO:0007669"/>
    <property type="project" value="UniProtKB-SubCell"/>
</dbReference>
<feature type="transmembrane region" description="Helical" evidence="6">
    <location>
        <begin position="74"/>
        <end position="93"/>
    </location>
</feature>
<keyword evidence="3 6" id="KW-0812">Transmembrane</keyword>
<evidence type="ECO:0000256" key="6">
    <source>
        <dbReference type="SAM" id="Phobius"/>
    </source>
</evidence>
<keyword evidence="5 6" id="KW-0472">Membrane</keyword>
<name>A0A165PWB6_9AGAM</name>
<evidence type="ECO:0000256" key="4">
    <source>
        <dbReference type="ARBA" id="ARBA00022989"/>
    </source>
</evidence>
<dbReference type="Proteomes" id="UP000076761">
    <property type="component" value="Unassembled WGS sequence"/>
</dbReference>
<evidence type="ECO:0000256" key="5">
    <source>
        <dbReference type="ARBA" id="ARBA00023136"/>
    </source>
</evidence>
<dbReference type="SMART" id="SM00014">
    <property type="entry name" value="acidPPc"/>
    <property type="match status" value="1"/>
</dbReference>
<gene>
    <name evidence="8" type="ORF">NEOLEDRAFT_1158162</name>
</gene>
<dbReference type="STRING" id="1314782.A0A165PWB6"/>
<dbReference type="Gene3D" id="1.20.144.10">
    <property type="entry name" value="Phosphatidic acid phosphatase type 2/haloperoxidase"/>
    <property type="match status" value="1"/>
</dbReference>
<reference evidence="8 9" key="1">
    <citation type="journal article" date="2016" name="Mol. Biol. Evol.">
        <title>Comparative Genomics of Early-Diverging Mushroom-Forming Fungi Provides Insights into the Origins of Lignocellulose Decay Capabilities.</title>
        <authorList>
            <person name="Nagy L.G."/>
            <person name="Riley R."/>
            <person name="Tritt A."/>
            <person name="Adam C."/>
            <person name="Daum C."/>
            <person name="Floudas D."/>
            <person name="Sun H."/>
            <person name="Yadav J.S."/>
            <person name="Pangilinan J."/>
            <person name="Larsson K.H."/>
            <person name="Matsuura K."/>
            <person name="Barry K."/>
            <person name="Labutti K."/>
            <person name="Kuo R."/>
            <person name="Ohm R.A."/>
            <person name="Bhattacharya S.S."/>
            <person name="Shirouzu T."/>
            <person name="Yoshinaga Y."/>
            <person name="Martin F.M."/>
            <person name="Grigoriev I.V."/>
            <person name="Hibbett D.S."/>
        </authorList>
    </citation>
    <scope>NUCLEOTIDE SEQUENCE [LARGE SCALE GENOMIC DNA]</scope>
    <source>
        <strain evidence="8 9">HHB14362 ss-1</strain>
    </source>
</reference>
<comment type="subcellular location">
    <subcellularLocation>
        <location evidence="1">Membrane</location>
        <topology evidence="1">Multi-pass membrane protein</topology>
    </subcellularLocation>
</comment>
<organism evidence="8 9">
    <name type="scientific">Neolentinus lepideus HHB14362 ss-1</name>
    <dbReference type="NCBI Taxonomy" id="1314782"/>
    <lineage>
        <taxon>Eukaryota</taxon>
        <taxon>Fungi</taxon>
        <taxon>Dikarya</taxon>
        <taxon>Basidiomycota</taxon>
        <taxon>Agaricomycotina</taxon>
        <taxon>Agaricomycetes</taxon>
        <taxon>Gloeophyllales</taxon>
        <taxon>Gloeophyllaceae</taxon>
        <taxon>Neolentinus</taxon>
    </lineage>
</organism>
<dbReference type="GO" id="GO:0008195">
    <property type="term" value="F:phosphatidate phosphatase activity"/>
    <property type="evidence" value="ECO:0007669"/>
    <property type="project" value="TreeGrafter"/>
</dbReference>
<dbReference type="EMBL" id="KV425605">
    <property type="protein sequence ID" value="KZT21582.1"/>
    <property type="molecule type" value="Genomic_DNA"/>
</dbReference>
<dbReference type="PANTHER" id="PTHR10165:SF35">
    <property type="entry name" value="RE23632P"/>
    <property type="match status" value="1"/>
</dbReference>
<dbReference type="Pfam" id="PF01569">
    <property type="entry name" value="PAP2"/>
    <property type="match status" value="1"/>
</dbReference>
<evidence type="ECO:0000256" key="3">
    <source>
        <dbReference type="ARBA" id="ARBA00022692"/>
    </source>
</evidence>
<feature type="transmembrane region" description="Helical" evidence="6">
    <location>
        <begin position="232"/>
        <end position="250"/>
    </location>
</feature>
<evidence type="ECO:0000313" key="8">
    <source>
        <dbReference type="EMBL" id="KZT21582.1"/>
    </source>
</evidence>
<dbReference type="GO" id="GO:0046839">
    <property type="term" value="P:phospholipid dephosphorylation"/>
    <property type="evidence" value="ECO:0007669"/>
    <property type="project" value="TreeGrafter"/>
</dbReference>
<feature type="transmembrane region" description="Helical" evidence="6">
    <location>
        <begin position="20"/>
        <end position="44"/>
    </location>
</feature>
<feature type="domain" description="Phosphatidic acid phosphatase type 2/haloperoxidase" evidence="7">
    <location>
        <begin position="103"/>
        <end position="247"/>
    </location>
</feature>
<feature type="transmembrane region" description="Helical" evidence="6">
    <location>
        <begin position="166"/>
        <end position="190"/>
    </location>
</feature>
<dbReference type="PANTHER" id="PTHR10165">
    <property type="entry name" value="LIPID PHOSPHATE PHOSPHATASE"/>
    <property type="match status" value="1"/>
</dbReference>
<sequence length="298" mass="32729">MAALTRIQDKIKELFGRDSLDWLSLSYAIDWLVASTFFFLGGFVSHLPPFEREFSPGDPVISHKHHSSQISGTLNGSIALYIPLILAVVVGAMKRSAVGIHHAALALWAGRSLTRFATECLKNRIGRLRPDFLARCKWDAAAKACTGKSVNILDGRRSFPSGHSSTAFAGMTFLSLWLAGQTAAWCFAAPVSGRAATASRLGRFTLALLPLAYAIWVAVSRLEDNRHHKEDVIAGALIGALCSGICYFIYWPNPFSANNFTPERVGQPRVTYGPRESYNERSNGGFELTRLQDDTEHV</sequence>
<feature type="transmembrane region" description="Helical" evidence="6">
    <location>
        <begin position="202"/>
        <end position="220"/>
    </location>
</feature>
<proteinExistence type="inferred from homology"/>
<dbReference type="GO" id="GO:0006644">
    <property type="term" value="P:phospholipid metabolic process"/>
    <property type="evidence" value="ECO:0007669"/>
    <property type="project" value="InterPro"/>
</dbReference>
<evidence type="ECO:0000259" key="7">
    <source>
        <dbReference type="SMART" id="SM00014"/>
    </source>
</evidence>
<keyword evidence="9" id="KW-1185">Reference proteome</keyword>
<evidence type="ECO:0000313" key="9">
    <source>
        <dbReference type="Proteomes" id="UP000076761"/>
    </source>
</evidence>
<evidence type="ECO:0000256" key="2">
    <source>
        <dbReference type="ARBA" id="ARBA00008816"/>
    </source>
</evidence>
<dbReference type="CDD" id="cd03390">
    <property type="entry name" value="PAP2_containing_1_like"/>
    <property type="match status" value="1"/>
</dbReference>
<comment type="similarity">
    <text evidence="2">Belongs to the PA-phosphatase related phosphoesterase family.</text>
</comment>
<keyword evidence="4 6" id="KW-1133">Transmembrane helix</keyword>
<protein>
    <submittedName>
        <fullName evidence="8">Lipid phosphate phosphatase 1</fullName>
    </submittedName>
</protein>
<dbReference type="InterPro" id="IPR043216">
    <property type="entry name" value="PAP-like"/>
</dbReference>
<dbReference type="SUPFAM" id="SSF48317">
    <property type="entry name" value="Acid phosphatase/Vanadium-dependent haloperoxidase"/>
    <property type="match status" value="1"/>
</dbReference>
<dbReference type="InterPro" id="IPR000326">
    <property type="entry name" value="PAP2/HPO"/>
</dbReference>
<accession>A0A165PWB6</accession>
<dbReference type="InterPro" id="IPR036938">
    <property type="entry name" value="PAP2/HPO_sf"/>
</dbReference>
<evidence type="ECO:0000256" key="1">
    <source>
        <dbReference type="ARBA" id="ARBA00004141"/>
    </source>
</evidence>
<dbReference type="AlphaFoldDB" id="A0A165PWB6"/>